<dbReference type="HOGENOM" id="CLU_3435065_0_0_1"/>
<keyword evidence="2" id="KW-1185">Reference proteome</keyword>
<dbReference type="Proteomes" id="UP000000560">
    <property type="component" value="Chromosome I"/>
</dbReference>
<gene>
    <name evidence="1" type="ORF">ANIA_11519</name>
</gene>
<reference evidence="2" key="2">
    <citation type="journal article" date="2009" name="Fungal Genet. Biol.">
        <title>The 2008 update of the Aspergillus nidulans genome annotation: a community effort.</title>
        <authorList>
            <person name="Wortman J.R."/>
            <person name="Gilsenan J.M."/>
            <person name="Joardar V."/>
            <person name="Deegan J."/>
            <person name="Clutterbuck J."/>
            <person name="Andersen M.R."/>
            <person name="Archer D."/>
            <person name="Bencina M."/>
            <person name="Braus G."/>
            <person name="Coutinho P."/>
            <person name="von Dohren H."/>
            <person name="Doonan J."/>
            <person name="Driessen A.J."/>
            <person name="Durek P."/>
            <person name="Espeso E."/>
            <person name="Fekete E."/>
            <person name="Flipphi M."/>
            <person name="Estrada C.G."/>
            <person name="Geysens S."/>
            <person name="Goldman G."/>
            <person name="de Groot P.W."/>
            <person name="Hansen K."/>
            <person name="Harris S.D."/>
            <person name="Heinekamp T."/>
            <person name="Helmstaedt K."/>
            <person name="Henrissat B."/>
            <person name="Hofmann G."/>
            <person name="Homan T."/>
            <person name="Horio T."/>
            <person name="Horiuchi H."/>
            <person name="James S."/>
            <person name="Jones M."/>
            <person name="Karaffa L."/>
            <person name="Karanyi Z."/>
            <person name="Kato M."/>
            <person name="Keller N."/>
            <person name="Kelly D.E."/>
            <person name="Kiel J.A."/>
            <person name="Kim J.M."/>
            <person name="van der Klei I.J."/>
            <person name="Klis F.M."/>
            <person name="Kovalchuk A."/>
            <person name="Krasevec N."/>
            <person name="Kubicek C.P."/>
            <person name="Liu B."/>
            <person name="Maccabe A."/>
            <person name="Meyer V."/>
            <person name="Mirabito P."/>
            <person name="Miskei M."/>
            <person name="Mos M."/>
            <person name="Mullins J."/>
            <person name="Nelson D.R."/>
            <person name="Nielsen J."/>
            <person name="Oakley B.R."/>
            <person name="Osmani S.A."/>
            <person name="Pakula T."/>
            <person name="Paszewski A."/>
            <person name="Paulsen I."/>
            <person name="Pilsyk S."/>
            <person name="Pocsi I."/>
            <person name="Punt P.J."/>
            <person name="Ram A.F."/>
            <person name="Ren Q."/>
            <person name="Robellet X."/>
            <person name="Robson G."/>
            <person name="Seiboth B."/>
            <person name="van Solingen P."/>
            <person name="Specht T."/>
            <person name="Sun J."/>
            <person name="Taheri-Talesh N."/>
            <person name="Takeshita N."/>
            <person name="Ussery D."/>
            <person name="vanKuyk P.A."/>
            <person name="Visser H."/>
            <person name="van de Vondervoort P.J."/>
            <person name="de Vries R.P."/>
            <person name="Walton J."/>
            <person name="Xiang X."/>
            <person name="Xiong Y."/>
            <person name="Zeng A.P."/>
            <person name="Brandt B.W."/>
            <person name="Cornell M.J."/>
            <person name="van den Hondel C.A."/>
            <person name="Visser J."/>
            <person name="Oliver S.G."/>
            <person name="Turner G."/>
        </authorList>
    </citation>
    <scope>GENOME REANNOTATION</scope>
    <source>
        <strain evidence="2">FGSC A4 / ATCC 38163 / CBS 112.46 / NRRL 194 / M139</strain>
    </source>
</reference>
<protein>
    <submittedName>
        <fullName evidence="1">Uncharacterized protein</fullName>
    </submittedName>
</protein>
<proteinExistence type="predicted"/>
<evidence type="ECO:0000313" key="2">
    <source>
        <dbReference type="Proteomes" id="UP000000560"/>
    </source>
</evidence>
<organism evidence="1 2">
    <name type="scientific">Emericella nidulans (strain FGSC A4 / ATCC 38163 / CBS 112.46 / NRRL 194 / M139)</name>
    <name type="common">Aspergillus nidulans</name>
    <dbReference type="NCBI Taxonomy" id="227321"/>
    <lineage>
        <taxon>Eukaryota</taxon>
        <taxon>Fungi</taxon>
        <taxon>Dikarya</taxon>
        <taxon>Ascomycota</taxon>
        <taxon>Pezizomycotina</taxon>
        <taxon>Eurotiomycetes</taxon>
        <taxon>Eurotiomycetidae</taxon>
        <taxon>Eurotiales</taxon>
        <taxon>Aspergillaceae</taxon>
        <taxon>Aspergillus</taxon>
        <taxon>Aspergillus subgen. Nidulantes</taxon>
    </lineage>
</organism>
<reference evidence="2" key="1">
    <citation type="journal article" date="2005" name="Nature">
        <title>Sequencing of Aspergillus nidulans and comparative analysis with A. fumigatus and A. oryzae.</title>
        <authorList>
            <person name="Galagan J.E."/>
            <person name="Calvo S.E."/>
            <person name="Cuomo C."/>
            <person name="Ma L.J."/>
            <person name="Wortman J.R."/>
            <person name="Batzoglou S."/>
            <person name="Lee S.I."/>
            <person name="Basturkmen M."/>
            <person name="Spevak C.C."/>
            <person name="Clutterbuck J."/>
            <person name="Kapitonov V."/>
            <person name="Jurka J."/>
            <person name="Scazzocchio C."/>
            <person name="Farman M."/>
            <person name="Butler J."/>
            <person name="Purcell S."/>
            <person name="Harris S."/>
            <person name="Braus G.H."/>
            <person name="Draht O."/>
            <person name="Busch S."/>
            <person name="D'Enfert C."/>
            <person name="Bouchier C."/>
            <person name="Goldman G.H."/>
            <person name="Bell-Pedersen D."/>
            <person name="Griffiths-Jones S."/>
            <person name="Doonan J.H."/>
            <person name="Yu J."/>
            <person name="Vienken K."/>
            <person name="Pain A."/>
            <person name="Freitag M."/>
            <person name="Selker E.U."/>
            <person name="Archer D.B."/>
            <person name="Penalva M.A."/>
            <person name="Oakley B.R."/>
            <person name="Momany M."/>
            <person name="Tanaka T."/>
            <person name="Kumagai T."/>
            <person name="Asai K."/>
            <person name="Machida M."/>
            <person name="Nierman W.C."/>
            <person name="Denning D.W."/>
            <person name="Caddick M."/>
            <person name="Hynes M."/>
            <person name="Paoletti M."/>
            <person name="Fischer R."/>
            <person name="Miller B."/>
            <person name="Dyer P."/>
            <person name="Sachs M.S."/>
            <person name="Osmani S.A."/>
            <person name="Birren B.W."/>
        </authorList>
    </citation>
    <scope>NUCLEOTIDE SEQUENCE [LARGE SCALE GENOMIC DNA]</scope>
    <source>
        <strain evidence="2">FGSC A4 / ATCC 38163 / CBS 112.46 / NRRL 194 / M139</strain>
    </source>
</reference>
<dbReference type="InParanoid" id="C8V0A8"/>
<evidence type="ECO:0000313" key="1">
    <source>
        <dbReference type="EMBL" id="CBF70829.1"/>
    </source>
</evidence>
<name>C8V0A8_EMENI</name>
<sequence>MPLYRNNYSVRVQD</sequence>
<dbReference type="EMBL" id="BN001301">
    <property type="protein sequence ID" value="CBF70829.1"/>
    <property type="molecule type" value="Genomic_DNA"/>
</dbReference>
<accession>C8V0A8</accession>